<evidence type="ECO:0000256" key="11">
    <source>
        <dbReference type="PROSITE-ProRule" id="PRU00812"/>
    </source>
</evidence>
<evidence type="ECO:0000256" key="2">
    <source>
        <dbReference type="ARBA" id="ARBA00005676"/>
    </source>
</evidence>
<organism evidence="15 16">
    <name type="scientific">Papaver atlanticum</name>
    <dbReference type="NCBI Taxonomy" id="357466"/>
    <lineage>
        <taxon>Eukaryota</taxon>
        <taxon>Viridiplantae</taxon>
        <taxon>Streptophyta</taxon>
        <taxon>Embryophyta</taxon>
        <taxon>Tracheophyta</taxon>
        <taxon>Spermatophyta</taxon>
        <taxon>Magnoliopsida</taxon>
        <taxon>Ranunculales</taxon>
        <taxon>Papaveraceae</taxon>
        <taxon>Papaveroideae</taxon>
        <taxon>Papaver</taxon>
    </lineage>
</organism>
<keyword evidence="7 12" id="KW-0904">Protein phosphatase</keyword>
<dbReference type="PANTHER" id="PTHR14732">
    <property type="entry name" value="RNA POLYMERASE II SUBUNIT B1 CTD PHOSPHATASE RPAP2-RELATED"/>
    <property type="match status" value="1"/>
</dbReference>
<evidence type="ECO:0000259" key="14">
    <source>
        <dbReference type="PROSITE" id="PS51479"/>
    </source>
</evidence>
<dbReference type="Gene3D" id="1.25.40.820">
    <property type="match status" value="1"/>
</dbReference>
<evidence type="ECO:0000256" key="6">
    <source>
        <dbReference type="ARBA" id="ARBA00022833"/>
    </source>
</evidence>
<keyword evidence="5 12" id="KW-0378">Hydrolase</keyword>
<dbReference type="EC" id="3.1.3.16" evidence="12"/>
<dbReference type="Proteomes" id="UP001202328">
    <property type="component" value="Unassembled WGS sequence"/>
</dbReference>
<protein>
    <recommendedName>
        <fullName evidence="12">RNA polymerase II subunit B1 CTD phosphatase RPAP2 homolog</fullName>
        <ecNumber evidence="12">3.1.3.16</ecNumber>
    </recommendedName>
</protein>
<keyword evidence="16" id="KW-1185">Reference proteome</keyword>
<keyword evidence="6 12" id="KW-0862">Zinc</keyword>
<accession>A0AAD4SVV0</accession>
<evidence type="ECO:0000256" key="8">
    <source>
        <dbReference type="ARBA" id="ARBA00023242"/>
    </source>
</evidence>
<evidence type="ECO:0000256" key="13">
    <source>
        <dbReference type="SAM" id="MobiDB-lite"/>
    </source>
</evidence>
<dbReference type="GO" id="GO:0008420">
    <property type="term" value="F:RNA polymerase II CTD heptapeptide repeat phosphatase activity"/>
    <property type="evidence" value="ECO:0007669"/>
    <property type="project" value="UniProtKB-UniRule"/>
</dbReference>
<evidence type="ECO:0000256" key="10">
    <source>
        <dbReference type="ARBA" id="ARBA00048336"/>
    </source>
</evidence>
<comment type="caution">
    <text evidence="15">The sequence shown here is derived from an EMBL/GenBank/DDBJ whole genome shotgun (WGS) entry which is preliminary data.</text>
</comment>
<dbReference type="AlphaFoldDB" id="A0AAD4SVV0"/>
<evidence type="ECO:0000256" key="7">
    <source>
        <dbReference type="ARBA" id="ARBA00022912"/>
    </source>
</evidence>
<dbReference type="PROSITE" id="PS51479">
    <property type="entry name" value="ZF_RTR1"/>
    <property type="match status" value="1"/>
</dbReference>
<evidence type="ECO:0000256" key="5">
    <source>
        <dbReference type="ARBA" id="ARBA00022801"/>
    </source>
</evidence>
<dbReference type="PANTHER" id="PTHR14732:SF0">
    <property type="entry name" value="RNA POLYMERASE II SUBUNIT B1 CTD PHOSPHATASE RPAP2-RELATED"/>
    <property type="match status" value="1"/>
</dbReference>
<comment type="subcellular location">
    <subcellularLocation>
        <location evidence="1 12">Nucleus</location>
    </subcellularLocation>
</comment>
<dbReference type="InterPro" id="IPR007308">
    <property type="entry name" value="Rtr1/RPAP2_dom"/>
</dbReference>
<comment type="function">
    <text evidence="12">Putative RNA polymerase II subunit B1 C-terminal domain (CTD) phosphatase involved in RNA polymerase II transcription regulation.</text>
</comment>
<dbReference type="Pfam" id="PF04181">
    <property type="entry name" value="RPAP2_Rtr1"/>
    <property type="match status" value="1"/>
</dbReference>
<evidence type="ECO:0000256" key="4">
    <source>
        <dbReference type="ARBA" id="ARBA00022771"/>
    </source>
</evidence>
<evidence type="ECO:0000256" key="9">
    <source>
        <dbReference type="ARBA" id="ARBA00047761"/>
    </source>
</evidence>
<dbReference type="InterPro" id="IPR038534">
    <property type="entry name" value="Rtr1/RPAP2_sf"/>
</dbReference>
<keyword evidence="4 12" id="KW-0863">Zinc-finger</keyword>
<dbReference type="GO" id="GO:0005737">
    <property type="term" value="C:cytoplasm"/>
    <property type="evidence" value="ECO:0007669"/>
    <property type="project" value="TreeGrafter"/>
</dbReference>
<comment type="catalytic activity">
    <reaction evidence="10 12">
        <text>O-phospho-L-threonyl-[protein] + H2O = L-threonyl-[protein] + phosphate</text>
        <dbReference type="Rhea" id="RHEA:47004"/>
        <dbReference type="Rhea" id="RHEA-COMP:11060"/>
        <dbReference type="Rhea" id="RHEA-COMP:11605"/>
        <dbReference type="ChEBI" id="CHEBI:15377"/>
        <dbReference type="ChEBI" id="CHEBI:30013"/>
        <dbReference type="ChEBI" id="CHEBI:43474"/>
        <dbReference type="ChEBI" id="CHEBI:61977"/>
        <dbReference type="EC" id="3.1.3.16"/>
    </reaction>
</comment>
<evidence type="ECO:0000256" key="12">
    <source>
        <dbReference type="RuleBase" id="RU367080"/>
    </source>
</evidence>
<dbReference type="EMBL" id="JAJJMB010008071">
    <property type="protein sequence ID" value="KAI3926062.1"/>
    <property type="molecule type" value="Genomic_DNA"/>
</dbReference>
<feature type="domain" description="RTR1-type" evidence="14">
    <location>
        <begin position="32"/>
        <end position="117"/>
    </location>
</feature>
<evidence type="ECO:0000256" key="3">
    <source>
        <dbReference type="ARBA" id="ARBA00022723"/>
    </source>
</evidence>
<dbReference type="GO" id="GO:0008270">
    <property type="term" value="F:zinc ion binding"/>
    <property type="evidence" value="ECO:0007669"/>
    <property type="project" value="UniProtKB-KW"/>
</dbReference>
<proteinExistence type="inferred from homology"/>
<dbReference type="GO" id="GO:0005634">
    <property type="term" value="C:nucleus"/>
    <property type="evidence" value="ECO:0007669"/>
    <property type="project" value="UniProtKB-SubCell"/>
</dbReference>
<evidence type="ECO:0000313" key="15">
    <source>
        <dbReference type="EMBL" id="KAI3926062.1"/>
    </source>
</evidence>
<comment type="catalytic activity">
    <reaction evidence="9 12">
        <text>O-phospho-L-seryl-[protein] + H2O = L-seryl-[protein] + phosphate</text>
        <dbReference type="Rhea" id="RHEA:20629"/>
        <dbReference type="Rhea" id="RHEA-COMP:9863"/>
        <dbReference type="Rhea" id="RHEA-COMP:11604"/>
        <dbReference type="ChEBI" id="CHEBI:15377"/>
        <dbReference type="ChEBI" id="CHEBI:29999"/>
        <dbReference type="ChEBI" id="CHEBI:43474"/>
        <dbReference type="ChEBI" id="CHEBI:83421"/>
        <dbReference type="EC" id="3.1.3.16"/>
    </reaction>
</comment>
<keyword evidence="3 12" id="KW-0479">Metal-binding</keyword>
<sequence>MAKAELAITNNAVHKLQLALLEGIQDEHKLFAAGSLISKRDYEDVVTERSISNLCGYPLCKNSLPLQRPRKGRYRISLKEHKVYDLQETYMYCSSQCVVNSLAFGGSLQDDRCPVVNSSKVNEVLKLFEDLGSEEEVKDSGKMDAKVGEDDWITGPSNAIEGYVPKQSSTIKRSSKTMPGESKGKLNNSDLESQVEIPEVSYSASKCGSDINVTDLEEELCAGIDALLQETTLKSSLKSSGSNKSVTLADDKETDNGNESHGNLCHVQEMGDSQGSAEIVEDMDSSVRLASAEACANALKQAADVVACGESDASHAVCEAGIIILPQHMNGGDAKMVENALEPESVPLKWPTKPGVFNFEVFDSENSWFEPPPEGFSLSLPPFATMYMAVFGWVTSSSLDYVYGREEDSQEEFSSVNGRSYPYKIVLSDGRSSEIKQTLSGCLARALPGLVMDLRLPTPVSFLEQGMSRLIETMSFIDALPSFRMKQWHVIVLLFMDALSVCQIPGLSSHMTGTRMLTHKVLDGAQISSEEYELLKDHIIPLGRLPQFSTQSGG</sequence>
<keyword evidence="8 12" id="KW-0539">Nucleus</keyword>
<evidence type="ECO:0000256" key="1">
    <source>
        <dbReference type="ARBA" id="ARBA00004123"/>
    </source>
</evidence>
<dbReference type="GO" id="GO:0043175">
    <property type="term" value="F:RNA polymerase core enzyme binding"/>
    <property type="evidence" value="ECO:0007669"/>
    <property type="project" value="UniProtKB-UniRule"/>
</dbReference>
<dbReference type="InterPro" id="IPR039693">
    <property type="entry name" value="Rtr1/RPAP2"/>
</dbReference>
<name>A0AAD4SVV0_9MAGN</name>
<feature type="region of interest" description="Disordered" evidence="13">
    <location>
        <begin position="166"/>
        <end position="189"/>
    </location>
</feature>
<feature type="compositionally biased region" description="Low complexity" evidence="13">
    <location>
        <begin position="235"/>
        <end position="245"/>
    </location>
</feature>
<comment type="similarity">
    <text evidence="2 11 12">Belongs to the RPAP2 family.</text>
</comment>
<reference evidence="15" key="1">
    <citation type="submission" date="2022-04" db="EMBL/GenBank/DDBJ databases">
        <title>A functionally conserved STORR gene fusion in Papaver species that diverged 16.8 million years ago.</title>
        <authorList>
            <person name="Catania T."/>
        </authorList>
    </citation>
    <scope>NUCLEOTIDE SEQUENCE</scope>
    <source>
        <strain evidence="15">S-188037</strain>
    </source>
</reference>
<evidence type="ECO:0000313" key="16">
    <source>
        <dbReference type="Proteomes" id="UP001202328"/>
    </source>
</evidence>
<gene>
    <name evidence="15" type="ORF">MKW98_028198</name>
</gene>
<feature type="region of interest" description="Disordered" evidence="13">
    <location>
        <begin position="235"/>
        <end position="259"/>
    </location>
</feature>